<reference evidence="3 4" key="1">
    <citation type="submission" date="2020-07" db="EMBL/GenBank/DDBJ databases">
        <title>Taxonomic proposal: Crassvirales, a new order of highly abundant and diverse bacterial viruses.</title>
        <authorList>
            <person name="Shkoporov A.N."/>
            <person name="Stockdale S.R."/>
            <person name="Guerin E."/>
            <person name="Ross R.P."/>
            <person name="Hill C."/>
        </authorList>
    </citation>
    <scope>NUCLEOTIDE SEQUENCE [LARGE SCALE GENOMIC DNA]</scope>
</reference>
<dbReference type="RefSeq" id="YP_010110185.1">
    <property type="nucleotide sequence ID" value="NC_055868.1"/>
</dbReference>
<organism evidence="3 4">
    <name type="scientific">uncultured phage cr50_1</name>
    <dbReference type="NCBI Taxonomy" id="2772059"/>
    <lineage>
        <taxon>Viruses</taxon>
        <taxon>Duplodnaviria</taxon>
        <taxon>Heunggongvirae</taxon>
        <taxon>Uroviricota</taxon>
        <taxon>Caudoviricetes</taxon>
        <taxon>Crassvirales</taxon>
        <taxon>Suoliviridae</taxon>
        <taxon>Boorivirinae</taxon>
        <taxon>Cohcovirus</taxon>
        <taxon>Cohcovirus hiberniae</taxon>
    </lineage>
</organism>
<dbReference type="GeneID" id="65128479"/>
<protein>
    <submittedName>
        <fullName evidence="3">Uncharacterized protein</fullName>
    </submittedName>
</protein>
<proteinExistence type="predicted"/>
<feature type="compositionally biased region" description="Polar residues" evidence="2">
    <location>
        <begin position="13"/>
        <end position="23"/>
    </location>
</feature>
<keyword evidence="1" id="KW-0175">Coiled coil</keyword>
<dbReference type="EMBL" id="MT774375">
    <property type="protein sequence ID" value="QOR58027.1"/>
    <property type="molecule type" value="Genomic_DNA"/>
</dbReference>
<feature type="region of interest" description="Disordered" evidence="2">
    <location>
        <begin position="1"/>
        <end position="23"/>
    </location>
</feature>
<evidence type="ECO:0000256" key="1">
    <source>
        <dbReference type="SAM" id="Coils"/>
    </source>
</evidence>
<name>A0A7M1RUC7_9CAUD</name>
<accession>A0A7M1RUC7</accession>
<keyword evidence="4" id="KW-1185">Reference proteome</keyword>
<evidence type="ECO:0000256" key="2">
    <source>
        <dbReference type="SAM" id="MobiDB-lite"/>
    </source>
</evidence>
<dbReference type="KEGG" id="vg:65128479"/>
<sequence>MADFNLDAKMQEQENNQGKVNTSAVDKAKENIAAKKLEQETREVERRLSNAESTEDRALKELRMARKKEEAQKAFLTAVSTAKTKFESDGDYRAYDKAVEEAEEKRDKAVSEAKRAIYGEDYWRY</sequence>
<evidence type="ECO:0000313" key="4">
    <source>
        <dbReference type="Proteomes" id="UP000593838"/>
    </source>
</evidence>
<evidence type="ECO:0000313" key="3">
    <source>
        <dbReference type="EMBL" id="QOR58027.1"/>
    </source>
</evidence>
<feature type="coiled-coil region" evidence="1">
    <location>
        <begin position="27"/>
        <end position="112"/>
    </location>
</feature>
<dbReference type="Proteomes" id="UP000593838">
    <property type="component" value="Segment"/>
</dbReference>